<dbReference type="InterPro" id="IPR045109">
    <property type="entry name" value="LSDs-like"/>
</dbReference>
<dbReference type="PROSITE" id="PS51184">
    <property type="entry name" value="JMJC"/>
    <property type="match status" value="1"/>
</dbReference>
<sequence length="268" mass="30961">MNCRTGEIILEQPTKYFWNGFENLCKRPKDEEGLSMLLKIKQWPLCTNFQSHLPFHMNDLLEAMPLSAYTHPNGLLNFVNYLPNGFLNVDLRTELQCAYGMSDHLSVGTKKLDIKIVDIVNILVYVGQSRNGENDYEHNEVLQAVRDAGCGQKSLERVKKDGDNPGAIWHVYNARDKNKINEFLRKVSFERGNLSQPHQDFVHGEKWYLDRNLRQRLQREYNIKVHTILQCHGDAVIIPAGAPHQVCNIKSCIMVNHDFISLQNIKKF</sequence>
<dbReference type="AlphaFoldDB" id="A0AAN9VDA3"/>
<name>A0AAN9VDA3_9ORTH</name>
<feature type="domain" description="JmjC" evidence="4">
    <location>
        <begin position="71"/>
        <end position="268"/>
    </location>
</feature>
<dbReference type="Pfam" id="PF02373">
    <property type="entry name" value="JmjC"/>
    <property type="match status" value="1"/>
</dbReference>
<proteinExistence type="predicted"/>
<dbReference type="EMBL" id="JAZDUA010000785">
    <property type="protein sequence ID" value="KAK7789316.1"/>
    <property type="molecule type" value="Genomic_DNA"/>
</dbReference>
<keyword evidence="6" id="KW-1185">Reference proteome</keyword>
<dbReference type="SMART" id="SM00558">
    <property type="entry name" value="JmjC"/>
    <property type="match status" value="1"/>
</dbReference>
<reference evidence="5 6" key="1">
    <citation type="submission" date="2024-03" db="EMBL/GenBank/DDBJ databases">
        <title>The genome assembly and annotation of the cricket Gryllus longicercus Weissman &amp; Gray.</title>
        <authorList>
            <person name="Szrajer S."/>
            <person name="Gray D."/>
            <person name="Ylla G."/>
        </authorList>
    </citation>
    <scope>NUCLEOTIDE SEQUENCE [LARGE SCALE GENOMIC DNA]</scope>
    <source>
        <strain evidence="5">DAG 2021-001</strain>
        <tissue evidence="5">Whole body minus gut</tissue>
    </source>
</reference>
<dbReference type="GO" id="GO:0003712">
    <property type="term" value="F:transcription coregulator activity"/>
    <property type="evidence" value="ECO:0007669"/>
    <property type="project" value="TreeGrafter"/>
</dbReference>
<keyword evidence="3" id="KW-0539">Nucleus</keyword>
<dbReference type="Gene3D" id="2.60.120.650">
    <property type="entry name" value="Cupin"/>
    <property type="match status" value="1"/>
</dbReference>
<accession>A0AAN9VDA3</accession>
<organism evidence="5 6">
    <name type="scientific">Gryllus longicercus</name>
    <dbReference type="NCBI Taxonomy" id="2509291"/>
    <lineage>
        <taxon>Eukaryota</taxon>
        <taxon>Metazoa</taxon>
        <taxon>Ecdysozoa</taxon>
        <taxon>Arthropoda</taxon>
        <taxon>Hexapoda</taxon>
        <taxon>Insecta</taxon>
        <taxon>Pterygota</taxon>
        <taxon>Neoptera</taxon>
        <taxon>Polyneoptera</taxon>
        <taxon>Orthoptera</taxon>
        <taxon>Ensifera</taxon>
        <taxon>Gryllidea</taxon>
        <taxon>Grylloidea</taxon>
        <taxon>Gryllidae</taxon>
        <taxon>Gryllinae</taxon>
        <taxon>Gryllus</taxon>
    </lineage>
</organism>
<evidence type="ECO:0000313" key="6">
    <source>
        <dbReference type="Proteomes" id="UP001378592"/>
    </source>
</evidence>
<evidence type="ECO:0000313" key="5">
    <source>
        <dbReference type="EMBL" id="KAK7789316.1"/>
    </source>
</evidence>
<keyword evidence="2" id="KW-0479">Metal-binding</keyword>
<evidence type="ECO:0000259" key="4">
    <source>
        <dbReference type="PROSITE" id="PS51184"/>
    </source>
</evidence>
<dbReference type="InterPro" id="IPR003347">
    <property type="entry name" value="JmjC_dom"/>
</dbReference>
<dbReference type="SUPFAM" id="SSF51197">
    <property type="entry name" value="Clavaminate synthase-like"/>
    <property type="match status" value="1"/>
</dbReference>
<evidence type="ECO:0000256" key="1">
    <source>
        <dbReference type="ARBA" id="ARBA00004123"/>
    </source>
</evidence>
<evidence type="ECO:0000256" key="3">
    <source>
        <dbReference type="ARBA" id="ARBA00023242"/>
    </source>
</evidence>
<dbReference type="PANTHER" id="PTHR12549:SF38">
    <property type="entry name" value="JMJC DOMAIN-CONTAINING HISTONE DEMETHYLASE 2, ISOFORM A"/>
    <property type="match status" value="1"/>
</dbReference>
<dbReference type="GO" id="GO:0006357">
    <property type="term" value="P:regulation of transcription by RNA polymerase II"/>
    <property type="evidence" value="ECO:0007669"/>
    <property type="project" value="TreeGrafter"/>
</dbReference>
<protein>
    <recommendedName>
        <fullName evidence="4">JmjC domain-containing protein</fullName>
    </recommendedName>
</protein>
<dbReference type="PANTHER" id="PTHR12549">
    <property type="entry name" value="JMJC DOMAIN-CONTAINING HISTONE DEMETHYLATION PROTEIN"/>
    <property type="match status" value="1"/>
</dbReference>
<dbReference type="GO" id="GO:0031490">
    <property type="term" value="F:chromatin DNA binding"/>
    <property type="evidence" value="ECO:0007669"/>
    <property type="project" value="TreeGrafter"/>
</dbReference>
<dbReference type="GO" id="GO:0032454">
    <property type="term" value="F:histone H3K9 demethylase activity"/>
    <property type="evidence" value="ECO:0007669"/>
    <property type="project" value="InterPro"/>
</dbReference>
<evidence type="ECO:0000256" key="2">
    <source>
        <dbReference type="ARBA" id="ARBA00022723"/>
    </source>
</evidence>
<dbReference type="GO" id="GO:0000785">
    <property type="term" value="C:chromatin"/>
    <property type="evidence" value="ECO:0007669"/>
    <property type="project" value="TreeGrafter"/>
</dbReference>
<dbReference type="GO" id="GO:0000118">
    <property type="term" value="C:histone deacetylase complex"/>
    <property type="evidence" value="ECO:0007669"/>
    <property type="project" value="TreeGrafter"/>
</dbReference>
<comment type="caution">
    <text evidence="5">The sequence shown here is derived from an EMBL/GenBank/DDBJ whole genome shotgun (WGS) entry which is preliminary data.</text>
</comment>
<dbReference type="GO" id="GO:0046872">
    <property type="term" value="F:metal ion binding"/>
    <property type="evidence" value="ECO:0007669"/>
    <property type="project" value="UniProtKB-KW"/>
</dbReference>
<comment type="subcellular location">
    <subcellularLocation>
        <location evidence="1">Nucleus</location>
    </subcellularLocation>
</comment>
<gene>
    <name evidence="5" type="ORF">R5R35_013289</name>
</gene>
<dbReference type="Proteomes" id="UP001378592">
    <property type="component" value="Unassembled WGS sequence"/>
</dbReference>